<evidence type="ECO:0000259" key="6">
    <source>
        <dbReference type="PROSITE" id="PS50931"/>
    </source>
</evidence>
<keyword evidence="3" id="KW-0238">DNA-binding</keyword>
<sequence length="325" mass="34205">MDLLAHLEAYVAVAEEGSFSRAADVLYVAQPVLSRRIKNLEQHLGGQLFDRSRRQITGTDLGVLLLPHAKDVLSRVDHLRQVARTALASAAHALGVPPDSDPVALARVIRAGTRHGVTIGVRELPAEERAGGLADGSLAFALLRVPPEAATYHVRLGLAAVDPVTGSSGRRPVHLESLRPRRGAESGSSPAILVTAEDEIGFAAERFDKAAARAGLPEGRVRRVASTASAVAETLAGHAVLLCPEPFARRHDLAWSPLADAALHRGYELATARRRVGNLGTPVLDWMAPLLADAIGAVGVPAENPGAAERGSTVPDPRSRLAARG</sequence>
<dbReference type="PRINTS" id="PR00039">
    <property type="entry name" value="HTHLYSR"/>
</dbReference>
<evidence type="ECO:0000256" key="4">
    <source>
        <dbReference type="ARBA" id="ARBA00023163"/>
    </source>
</evidence>
<dbReference type="InterPro" id="IPR036390">
    <property type="entry name" value="WH_DNA-bd_sf"/>
</dbReference>
<dbReference type="Pfam" id="PF00126">
    <property type="entry name" value="HTH_1"/>
    <property type="match status" value="1"/>
</dbReference>
<reference evidence="7 8" key="1">
    <citation type="submission" date="2021-01" db="EMBL/GenBank/DDBJ databases">
        <title>Whole genome shotgun sequence of Plantactinospora mayteni NBRC 109088.</title>
        <authorList>
            <person name="Komaki H."/>
            <person name="Tamura T."/>
        </authorList>
    </citation>
    <scope>NUCLEOTIDE SEQUENCE [LARGE SCALE GENOMIC DNA]</scope>
    <source>
        <strain evidence="7 8">NBRC 109088</strain>
    </source>
</reference>
<dbReference type="SUPFAM" id="SSF46785">
    <property type="entry name" value="Winged helix' DNA-binding domain"/>
    <property type="match status" value="1"/>
</dbReference>
<dbReference type="SUPFAM" id="SSF53850">
    <property type="entry name" value="Periplasmic binding protein-like II"/>
    <property type="match status" value="1"/>
</dbReference>
<keyword evidence="8" id="KW-1185">Reference proteome</keyword>
<protein>
    <submittedName>
        <fullName evidence="7">Transcriptional regulator</fullName>
    </submittedName>
</protein>
<gene>
    <name evidence="7" type="ORF">Pma05_75560</name>
</gene>
<evidence type="ECO:0000256" key="1">
    <source>
        <dbReference type="ARBA" id="ARBA00009437"/>
    </source>
</evidence>
<comment type="similarity">
    <text evidence="1">Belongs to the LysR transcriptional regulatory family.</text>
</comment>
<feature type="region of interest" description="Disordered" evidence="5">
    <location>
        <begin position="303"/>
        <end position="325"/>
    </location>
</feature>
<dbReference type="InterPro" id="IPR036388">
    <property type="entry name" value="WH-like_DNA-bd_sf"/>
</dbReference>
<dbReference type="Gene3D" id="1.10.10.10">
    <property type="entry name" value="Winged helix-like DNA-binding domain superfamily/Winged helix DNA-binding domain"/>
    <property type="match status" value="1"/>
</dbReference>
<dbReference type="PROSITE" id="PS50931">
    <property type="entry name" value="HTH_LYSR"/>
    <property type="match status" value="1"/>
</dbReference>
<evidence type="ECO:0000313" key="8">
    <source>
        <dbReference type="Proteomes" id="UP000621500"/>
    </source>
</evidence>
<dbReference type="RefSeq" id="WP_203862283.1">
    <property type="nucleotide sequence ID" value="NZ_BAAAZQ010000034.1"/>
</dbReference>
<dbReference type="PANTHER" id="PTHR30346">
    <property type="entry name" value="TRANSCRIPTIONAL DUAL REGULATOR HCAR-RELATED"/>
    <property type="match status" value="1"/>
</dbReference>
<proteinExistence type="inferred from homology"/>
<evidence type="ECO:0000256" key="3">
    <source>
        <dbReference type="ARBA" id="ARBA00023125"/>
    </source>
</evidence>
<dbReference type="InterPro" id="IPR000847">
    <property type="entry name" value="LysR_HTH_N"/>
</dbReference>
<evidence type="ECO:0000256" key="5">
    <source>
        <dbReference type="SAM" id="MobiDB-lite"/>
    </source>
</evidence>
<name>A0ABQ4F252_9ACTN</name>
<accession>A0ABQ4F252</accession>
<keyword evidence="2" id="KW-0805">Transcription regulation</keyword>
<keyword evidence="4" id="KW-0804">Transcription</keyword>
<comment type="caution">
    <text evidence="7">The sequence shown here is derived from an EMBL/GenBank/DDBJ whole genome shotgun (WGS) entry which is preliminary data.</text>
</comment>
<dbReference type="EMBL" id="BONX01000063">
    <property type="protein sequence ID" value="GIH00984.1"/>
    <property type="molecule type" value="Genomic_DNA"/>
</dbReference>
<organism evidence="7 8">
    <name type="scientific">Plantactinospora mayteni</name>
    <dbReference type="NCBI Taxonomy" id="566021"/>
    <lineage>
        <taxon>Bacteria</taxon>
        <taxon>Bacillati</taxon>
        <taxon>Actinomycetota</taxon>
        <taxon>Actinomycetes</taxon>
        <taxon>Micromonosporales</taxon>
        <taxon>Micromonosporaceae</taxon>
        <taxon>Plantactinospora</taxon>
    </lineage>
</organism>
<dbReference type="Proteomes" id="UP000621500">
    <property type="component" value="Unassembled WGS sequence"/>
</dbReference>
<evidence type="ECO:0000256" key="2">
    <source>
        <dbReference type="ARBA" id="ARBA00023015"/>
    </source>
</evidence>
<dbReference type="PANTHER" id="PTHR30346:SF28">
    <property type="entry name" value="HTH-TYPE TRANSCRIPTIONAL REGULATOR CYNR"/>
    <property type="match status" value="1"/>
</dbReference>
<evidence type="ECO:0000313" key="7">
    <source>
        <dbReference type="EMBL" id="GIH00984.1"/>
    </source>
</evidence>
<feature type="domain" description="HTH lysR-type" evidence="6">
    <location>
        <begin position="1"/>
        <end position="59"/>
    </location>
</feature>